<dbReference type="InterPro" id="IPR051453">
    <property type="entry name" value="MBL_Glyoxalase_II"/>
</dbReference>
<keyword evidence="7" id="KW-1185">Reference proteome</keyword>
<dbReference type="GO" id="GO:0016787">
    <property type="term" value="F:hydrolase activity"/>
    <property type="evidence" value="ECO:0007669"/>
    <property type="project" value="UniProtKB-KW"/>
</dbReference>
<dbReference type="PANTHER" id="PTHR46233">
    <property type="entry name" value="HYDROXYACYLGLUTATHIONE HYDROLASE GLOC"/>
    <property type="match status" value="1"/>
</dbReference>
<evidence type="ECO:0000259" key="5">
    <source>
        <dbReference type="SMART" id="SM00849"/>
    </source>
</evidence>
<dbReference type="PANTHER" id="PTHR46233:SF3">
    <property type="entry name" value="HYDROXYACYLGLUTATHIONE HYDROLASE GLOC"/>
    <property type="match status" value="1"/>
</dbReference>
<dbReference type="GO" id="GO:0046872">
    <property type="term" value="F:metal ion binding"/>
    <property type="evidence" value="ECO:0007669"/>
    <property type="project" value="UniProtKB-KW"/>
</dbReference>
<keyword evidence="4" id="KW-0862">Zinc</keyword>
<evidence type="ECO:0000256" key="3">
    <source>
        <dbReference type="ARBA" id="ARBA00022801"/>
    </source>
</evidence>
<dbReference type="SMART" id="SM00849">
    <property type="entry name" value="Lactamase_B"/>
    <property type="match status" value="1"/>
</dbReference>
<name>W6MAZ4_9GAMM</name>
<accession>W6MAZ4</accession>
<feature type="domain" description="Metallo-beta-lactamase" evidence="5">
    <location>
        <begin position="13"/>
        <end position="194"/>
    </location>
</feature>
<reference evidence="6" key="1">
    <citation type="submission" date="2013-07" db="EMBL/GenBank/DDBJ databases">
        <authorList>
            <person name="McIlroy S."/>
        </authorList>
    </citation>
    <scope>NUCLEOTIDE SEQUENCE [LARGE SCALE GENOMIC DNA]</scope>
    <source>
        <strain evidence="6">Run_A_D11</strain>
    </source>
</reference>
<dbReference type="RefSeq" id="WP_320411708.1">
    <property type="nucleotide sequence ID" value="NZ_CBTJ020000052.1"/>
</dbReference>
<evidence type="ECO:0000256" key="1">
    <source>
        <dbReference type="ARBA" id="ARBA00001947"/>
    </source>
</evidence>
<dbReference type="InterPro" id="IPR001279">
    <property type="entry name" value="Metallo-B-lactamas"/>
</dbReference>
<evidence type="ECO:0000256" key="4">
    <source>
        <dbReference type="ARBA" id="ARBA00022833"/>
    </source>
</evidence>
<dbReference type="Proteomes" id="UP000035760">
    <property type="component" value="Unassembled WGS sequence"/>
</dbReference>
<reference evidence="6" key="2">
    <citation type="submission" date="2014-03" db="EMBL/GenBank/DDBJ databases">
        <title>Candidatus Competibacter-lineage genomes retrieved from metagenomes reveal functional metabolic diversity.</title>
        <authorList>
            <person name="McIlroy S.J."/>
            <person name="Albertsen M."/>
            <person name="Andresen E.K."/>
            <person name="Saunders A.M."/>
            <person name="Kristiansen R."/>
            <person name="Stokholm-Bjerregaard M."/>
            <person name="Nielsen K.L."/>
            <person name="Nielsen P.H."/>
        </authorList>
    </citation>
    <scope>NUCLEOTIDE SEQUENCE</scope>
    <source>
        <strain evidence="6">Run_A_D11</strain>
    </source>
</reference>
<sequence>MINVRCITLGSFQVNAYLLEDPATGICAVVDTGEGAELADTLATMQPRPDVRAILLTHAHFDHAGGLADVQQQFPEATTYLPTLERELFEMLPKQGSLLFGMPQFDRPCGRVDRYVEDGDTIELGEQTFRFLSTPGHTPGQGCFYDDKYIFSGDTLFAGSIGRTDFPLSDPALMTQSLRRLLELPGHLLVCSGHGPVTTLEEELRSNPFLDYLRRERGLPSFGFDMAPGPRWG</sequence>
<comment type="caution">
    <text evidence="6">The sequence shown here is derived from an EMBL/GenBank/DDBJ whole genome shotgun (WGS) entry which is preliminary data.</text>
</comment>
<dbReference type="InterPro" id="IPR036866">
    <property type="entry name" value="RibonucZ/Hydroxyglut_hydro"/>
</dbReference>
<comment type="cofactor">
    <cofactor evidence="1">
        <name>Zn(2+)</name>
        <dbReference type="ChEBI" id="CHEBI:29105"/>
    </cofactor>
</comment>
<evidence type="ECO:0000256" key="2">
    <source>
        <dbReference type="ARBA" id="ARBA00022723"/>
    </source>
</evidence>
<dbReference type="AlphaFoldDB" id="W6MAZ4"/>
<dbReference type="SUPFAM" id="SSF56281">
    <property type="entry name" value="Metallo-hydrolase/oxidoreductase"/>
    <property type="match status" value="1"/>
</dbReference>
<dbReference type="Gene3D" id="3.60.15.10">
    <property type="entry name" value="Ribonuclease Z/Hydroxyacylglutathione hydrolase-like"/>
    <property type="match status" value="1"/>
</dbReference>
<dbReference type="STRING" id="1400863.BN873_440011"/>
<dbReference type="Pfam" id="PF00753">
    <property type="entry name" value="Lactamase_B"/>
    <property type="match status" value="1"/>
</dbReference>
<proteinExistence type="predicted"/>
<keyword evidence="3" id="KW-0378">Hydrolase</keyword>
<protein>
    <submittedName>
        <fullName evidence="6">Metallo-beta-lactamase superfamily</fullName>
    </submittedName>
</protein>
<gene>
    <name evidence="6" type="ORF">BN873_440011</name>
</gene>
<organism evidence="6 7">
    <name type="scientific">Candidatus Competibacter denitrificans Run_A_D11</name>
    <dbReference type="NCBI Taxonomy" id="1400863"/>
    <lineage>
        <taxon>Bacteria</taxon>
        <taxon>Pseudomonadati</taxon>
        <taxon>Pseudomonadota</taxon>
        <taxon>Gammaproteobacteria</taxon>
        <taxon>Candidatus Competibacteraceae</taxon>
        <taxon>Candidatus Competibacter</taxon>
    </lineage>
</organism>
<keyword evidence="2" id="KW-0479">Metal-binding</keyword>
<evidence type="ECO:0000313" key="6">
    <source>
        <dbReference type="EMBL" id="CDI03190.1"/>
    </source>
</evidence>
<evidence type="ECO:0000313" key="7">
    <source>
        <dbReference type="Proteomes" id="UP000035760"/>
    </source>
</evidence>
<dbReference type="EMBL" id="CBTJ020000052">
    <property type="protein sequence ID" value="CDI03190.1"/>
    <property type="molecule type" value="Genomic_DNA"/>
</dbReference>